<proteinExistence type="predicted"/>
<gene>
    <name evidence="1" type="ORF">MM415B06061_0004</name>
</gene>
<reference evidence="1" key="1">
    <citation type="submission" date="2020-03" db="EMBL/GenBank/DDBJ databases">
        <title>The deep terrestrial virosphere.</title>
        <authorList>
            <person name="Holmfeldt K."/>
            <person name="Nilsson E."/>
            <person name="Simone D."/>
            <person name="Lopez-Fernandez M."/>
            <person name="Wu X."/>
            <person name="de Brujin I."/>
            <person name="Lundin D."/>
            <person name="Andersson A."/>
            <person name="Bertilsson S."/>
            <person name="Dopson M."/>
        </authorList>
    </citation>
    <scope>NUCLEOTIDE SEQUENCE</scope>
    <source>
        <strain evidence="1">MM415B06061</strain>
    </source>
</reference>
<organism evidence="1">
    <name type="scientific">viral metagenome</name>
    <dbReference type="NCBI Taxonomy" id="1070528"/>
    <lineage>
        <taxon>unclassified sequences</taxon>
        <taxon>metagenomes</taxon>
        <taxon>organismal metagenomes</taxon>
    </lineage>
</organism>
<sequence length="78" mass="9055">MNAVEIEITEDDFEEQLNELYPPAQICGITFDAGRILKELDPIAFRCYLHDSEQSKWECGKCGEQYEEEDEAEECCKD</sequence>
<dbReference type="EMBL" id="MT143510">
    <property type="protein sequence ID" value="QJA97618.1"/>
    <property type="molecule type" value="Genomic_DNA"/>
</dbReference>
<evidence type="ECO:0000313" key="1">
    <source>
        <dbReference type="EMBL" id="QJA97618.1"/>
    </source>
</evidence>
<dbReference type="AlphaFoldDB" id="A0A6M3LYE6"/>
<accession>A0A6M3LYE6</accession>
<name>A0A6M3LYE6_9ZZZZ</name>
<protein>
    <submittedName>
        <fullName evidence="1">Uncharacterized protein</fullName>
    </submittedName>
</protein>